<dbReference type="OrthoDB" id="9799096at2"/>
<feature type="domain" description="N-acetyltransferase" evidence="5">
    <location>
        <begin position="5"/>
        <end position="167"/>
    </location>
</feature>
<comment type="catalytic activity">
    <reaction evidence="4">
        <text>L-methionine sulfone + acetyl-CoA = N-acetyl-L-methionine sulfone + CoA + H(+)</text>
        <dbReference type="Rhea" id="RHEA:47656"/>
        <dbReference type="ChEBI" id="CHEBI:15378"/>
        <dbReference type="ChEBI" id="CHEBI:57287"/>
        <dbReference type="ChEBI" id="CHEBI:57288"/>
        <dbReference type="ChEBI" id="CHEBI:87824"/>
        <dbReference type="ChEBI" id="CHEBI:87825"/>
    </reaction>
</comment>
<dbReference type="PROSITE" id="PS51186">
    <property type="entry name" value="GNAT"/>
    <property type="match status" value="1"/>
</dbReference>
<name>A0A1I7G2L2_9FLAO</name>
<evidence type="ECO:0000313" key="7">
    <source>
        <dbReference type="Proteomes" id="UP000199138"/>
    </source>
</evidence>
<dbReference type="InterPro" id="IPR000182">
    <property type="entry name" value="GNAT_dom"/>
</dbReference>
<dbReference type="AlphaFoldDB" id="A0A1I7G2L2"/>
<evidence type="ECO:0000256" key="4">
    <source>
        <dbReference type="ARBA" id="ARBA00051334"/>
    </source>
</evidence>
<evidence type="ECO:0000256" key="1">
    <source>
        <dbReference type="ARBA" id="ARBA00022679"/>
    </source>
</evidence>
<reference evidence="6 7" key="1">
    <citation type="submission" date="2016-10" db="EMBL/GenBank/DDBJ databases">
        <authorList>
            <person name="de Groot N.N."/>
        </authorList>
    </citation>
    <scope>NUCLEOTIDE SEQUENCE [LARGE SCALE GENOMIC DNA]</scope>
    <source>
        <strain evidence="6 7">CGMCC 1.12333</strain>
    </source>
</reference>
<gene>
    <name evidence="6" type="ORF">SAMN05216480_103100</name>
</gene>
<dbReference type="GO" id="GO:0016747">
    <property type="term" value="F:acyltransferase activity, transferring groups other than amino-acyl groups"/>
    <property type="evidence" value="ECO:0007669"/>
    <property type="project" value="InterPro"/>
</dbReference>
<dbReference type="RefSeq" id="WP_093024257.1">
    <property type="nucleotide sequence ID" value="NZ_FPBK01000003.1"/>
</dbReference>
<accession>A0A1I7G2L2</accession>
<evidence type="ECO:0000256" key="3">
    <source>
        <dbReference type="ARBA" id="ARBA00050603"/>
    </source>
</evidence>
<dbReference type="PANTHER" id="PTHR43072">
    <property type="entry name" value="N-ACETYLTRANSFERASE"/>
    <property type="match status" value="1"/>
</dbReference>
<sequence>MANHFNIREAQEKDLPQILWILNDAIKNTTAIYHYEEQSQSQFQQWFQDKLLNNFPVFIIEENDIIMAYGTYGTFRPFAGFQFTVEHSVYVHPEHQGKGLGKIMLQALIERATKDGFHCMIAGIDAENTSSIAFHKKFGFKEAGRFPQAGRKFDRWLDLVFMQLLLK</sequence>
<evidence type="ECO:0000313" key="6">
    <source>
        <dbReference type="EMBL" id="SFU42700.1"/>
    </source>
</evidence>
<dbReference type="EMBL" id="FPBK01000003">
    <property type="protein sequence ID" value="SFU42700.1"/>
    <property type="molecule type" value="Genomic_DNA"/>
</dbReference>
<dbReference type="STRING" id="1224947.SAMN05216480_103100"/>
<proteinExistence type="predicted"/>
<keyword evidence="1 6" id="KW-0808">Transferase</keyword>
<dbReference type="SUPFAM" id="SSF55729">
    <property type="entry name" value="Acyl-CoA N-acyltransferases (Nat)"/>
    <property type="match status" value="1"/>
</dbReference>
<evidence type="ECO:0000259" key="5">
    <source>
        <dbReference type="PROSITE" id="PS51186"/>
    </source>
</evidence>
<dbReference type="Proteomes" id="UP000199138">
    <property type="component" value="Unassembled WGS sequence"/>
</dbReference>
<dbReference type="PANTHER" id="PTHR43072:SF23">
    <property type="entry name" value="UPF0039 PROTEIN C11D3.02C"/>
    <property type="match status" value="1"/>
</dbReference>
<dbReference type="CDD" id="cd04301">
    <property type="entry name" value="NAT_SF"/>
    <property type="match status" value="1"/>
</dbReference>
<keyword evidence="2" id="KW-0012">Acyltransferase</keyword>
<organism evidence="6 7">
    <name type="scientific">Pustulibacterium marinum</name>
    <dbReference type="NCBI Taxonomy" id="1224947"/>
    <lineage>
        <taxon>Bacteria</taxon>
        <taxon>Pseudomonadati</taxon>
        <taxon>Bacteroidota</taxon>
        <taxon>Flavobacteriia</taxon>
        <taxon>Flavobacteriales</taxon>
        <taxon>Flavobacteriaceae</taxon>
        <taxon>Pustulibacterium</taxon>
    </lineage>
</organism>
<dbReference type="Pfam" id="PF00583">
    <property type="entry name" value="Acetyltransf_1"/>
    <property type="match status" value="1"/>
</dbReference>
<comment type="catalytic activity">
    <reaction evidence="3">
        <text>L-methionine sulfoximine + acetyl-CoA = N-acetyl-L-methionine sulfoximine + CoA + H(+)</text>
        <dbReference type="Rhea" id="RHEA:47660"/>
        <dbReference type="ChEBI" id="CHEBI:15378"/>
        <dbReference type="ChEBI" id="CHEBI:57287"/>
        <dbReference type="ChEBI" id="CHEBI:57288"/>
        <dbReference type="ChEBI" id="CHEBI:87826"/>
        <dbReference type="ChEBI" id="CHEBI:87827"/>
    </reaction>
</comment>
<dbReference type="FunFam" id="3.40.630.30:FF:000026">
    <property type="entry name" value="Phosphinothricin acetyltransferase"/>
    <property type="match status" value="1"/>
</dbReference>
<dbReference type="InterPro" id="IPR016181">
    <property type="entry name" value="Acyl_CoA_acyltransferase"/>
</dbReference>
<keyword evidence="7" id="KW-1185">Reference proteome</keyword>
<protein>
    <submittedName>
        <fullName evidence="6">Phosphinothricin acetyltransferase</fullName>
    </submittedName>
</protein>
<evidence type="ECO:0000256" key="2">
    <source>
        <dbReference type="ARBA" id="ARBA00023315"/>
    </source>
</evidence>
<dbReference type="Gene3D" id="3.40.630.30">
    <property type="match status" value="1"/>
</dbReference>